<dbReference type="InterPro" id="IPR036864">
    <property type="entry name" value="Zn2-C6_fun-type_DNA-bd_sf"/>
</dbReference>
<evidence type="ECO:0000256" key="1">
    <source>
        <dbReference type="ARBA" id="ARBA00022723"/>
    </source>
</evidence>
<accession>A0A8K0WFX8</accession>
<dbReference type="InterPro" id="IPR001138">
    <property type="entry name" value="Zn2Cys6_DnaBD"/>
</dbReference>
<evidence type="ECO:0000313" key="9">
    <source>
        <dbReference type="EMBL" id="KAH7256192.1"/>
    </source>
</evidence>
<dbReference type="PROSITE" id="PS50048">
    <property type="entry name" value="ZN2_CY6_FUNGAL_2"/>
    <property type="match status" value="1"/>
</dbReference>
<name>A0A8K0WFX8_9HYPO</name>
<keyword evidence="1" id="KW-0479">Metal-binding</keyword>
<gene>
    <name evidence="9" type="ORF">BKA59DRAFT_541305</name>
</gene>
<keyword evidence="4" id="KW-0238">DNA-binding</keyword>
<evidence type="ECO:0000256" key="5">
    <source>
        <dbReference type="ARBA" id="ARBA00023163"/>
    </source>
</evidence>
<dbReference type="Pfam" id="PF11951">
    <property type="entry name" value="Fungal_trans_2"/>
    <property type="match status" value="1"/>
</dbReference>
<keyword evidence="10" id="KW-1185">Reference proteome</keyword>
<dbReference type="GO" id="GO:0000981">
    <property type="term" value="F:DNA-binding transcription factor activity, RNA polymerase II-specific"/>
    <property type="evidence" value="ECO:0007669"/>
    <property type="project" value="InterPro"/>
</dbReference>
<protein>
    <recommendedName>
        <fullName evidence="8">Zn(2)-C6 fungal-type domain-containing protein</fullName>
    </recommendedName>
</protein>
<evidence type="ECO:0000256" key="3">
    <source>
        <dbReference type="ARBA" id="ARBA00023015"/>
    </source>
</evidence>
<dbReference type="CDD" id="cd00067">
    <property type="entry name" value="GAL4"/>
    <property type="match status" value="1"/>
</dbReference>
<keyword evidence="3" id="KW-0805">Transcription regulation</keyword>
<feature type="region of interest" description="Disordered" evidence="7">
    <location>
        <begin position="1"/>
        <end position="20"/>
    </location>
</feature>
<dbReference type="InterPro" id="IPR021858">
    <property type="entry name" value="Fun_TF"/>
</dbReference>
<evidence type="ECO:0000256" key="6">
    <source>
        <dbReference type="ARBA" id="ARBA00023242"/>
    </source>
</evidence>
<dbReference type="SUPFAM" id="SSF57701">
    <property type="entry name" value="Zn2/Cys6 DNA-binding domain"/>
    <property type="match status" value="1"/>
</dbReference>
<dbReference type="PANTHER" id="PTHR36206:SF12">
    <property type="entry name" value="ASPERCRYPTIN BIOSYNTHESIS CLUSTER-SPECIFIC TRANSCRIPTION REGULATOR ATNN-RELATED"/>
    <property type="match status" value="1"/>
</dbReference>
<proteinExistence type="predicted"/>
<feature type="domain" description="Zn(2)-C6 fungal-type" evidence="8">
    <location>
        <begin position="31"/>
        <end position="59"/>
    </location>
</feature>
<dbReference type="Gene3D" id="4.10.240.10">
    <property type="entry name" value="Zn(2)-C6 fungal-type DNA-binding domain"/>
    <property type="match status" value="1"/>
</dbReference>
<evidence type="ECO:0000313" key="10">
    <source>
        <dbReference type="Proteomes" id="UP000813427"/>
    </source>
</evidence>
<dbReference type="Proteomes" id="UP000813427">
    <property type="component" value="Unassembled WGS sequence"/>
</dbReference>
<sequence>MDRTHIDKDTKMANQAWRKKPRQFAPKSRLGCKTCKIRRVKCDLAQPSCLKCKSTGRTCDGYPERTHLDGKFHVAQSLDRQSLCTTTSTQPSSHWQPPVEDSYGLGLHNPRPFMVLPVAEAGLTDAMSFFDHVSIKHLNKYQPSDEPWHQTLMYFSQTVPSVRYAAIALSLLHRSYIHGGSTSGTSLKSFKESRLISSEAPLLHYNMAIQHLLGQDLSGRDSVERTAITLLVCYLFTCFDHLTGNDVQAMKHLRGGVELSRNLNKVMVTNSSSTDLRGLISQVTTQIRRLDMQAVMFALDWTPADIQEPSIWQLLPSDIAFQSLGQAADSMQMLVAQAIRLRNTDEQMYPTGKITSPDSHSSPKDILLDQLETWLGLFENTLQLQSHSSRANSGSSTLITLLRLQHKIAWIFTSSYGPGREMEYDAFLPQFQQCVALARDVAMSHQDILGSSNPTFTPEIGVLPVLYIVGAKCRDAPLRREVLDILRQQSIREAVWNSVYTAKILERIIEIEERGCEDGLMTSMDQIAVSQRIEALSWIYVANGDSAPRLDVTYTFCGKEGVHNEVLVV</sequence>
<dbReference type="OrthoDB" id="3145928at2759"/>
<keyword evidence="5" id="KW-0804">Transcription</keyword>
<dbReference type="SMART" id="SM00066">
    <property type="entry name" value="GAL4"/>
    <property type="match status" value="1"/>
</dbReference>
<dbReference type="AlphaFoldDB" id="A0A8K0WFX8"/>
<dbReference type="PROSITE" id="PS00463">
    <property type="entry name" value="ZN2_CY6_FUNGAL_1"/>
    <property type="match status" value="1"/>
</dbReference>
<keyword evidence="6" id="KW-0539">Nucleus</keyword>
<evidence type="ECO:0000256" key="2">
    <source>
        <dbReference type="ARBA" id="ARBA00022833"/>
    </source>
</evidence>
<evidence type="ECO:0000256" key="7">
    <source>
        <dbReference type="SAM" id="MobiDB-lite"/>
    </source>
</evidence>
<organism evidence="9 10">
    <name type="scientific">Fusarium tricinctum</name>
    <dbReference type="NCBI Taxonomy" id="61284"/>
    <lineage>
        <taxon>Eukaryota</taxon>
        <taxon>Fungi</taxon>
        <taxon>Dikarya</taxon>
        <taxon>Ascomycota</taxon>
        <taxon>Pezizomycotina</taxon>
        <taxon>Sordariomycetes</taxon>
        <taxon>Hypocreomycetidae</taxon>
        <taxon>Hypocreales</taxon>
        <taxon>Nectriaceae</taxon>
        <taxon>Fusarium</taxon>
        <taxon>Fusarium tricinctum species complex</taxon>
    </lineage>
</organism>
<evidence type="ECO:0000259" key="8">
    <source>
        <dbReference type="PROSITE" id="PS50048"/>
    </source>
</evidence>
<keyword evidence="2" id="KW-0862">Zinc</keyword>
<dbReference type="Pfam" id="PF00172">
    <property type="entry name" value="Zn_clus"/>
    <property type="match status" value="1"/>
</dbReference>
<comment type="caution">
    <text evidence="9">The sequence shown here is derived from an EMBL/GenBank/DDBJ whole genome shotgun (WGS) entry which is preliminary data.</text>
</comment>
<reference evidence="9" key="1">
    <citation type="journal article" date="2021" name="Nat. Commun.">
        <title>Genetic determinants of endophytism in the Arabidopsis root mycobiome.</title>
        <authorList>
            <person name="Mesny F."/>
            <person name="Miyauchi S."/>
            <person name="Thiergart T."/>
            <person name="Pickel B."/>
            <person name="Atanasova L."/>
            <person name="Karlsson M."/>
            <person name="Huettel B."/>
            <person name="Barry K.W."/>
            <person name="Haridas S."/>
            <person name="Chen C."/>
            <person name="Bauer D."/>
            <person name="Andreopoulos W."/>
            <person name="Pangilinan J."/>
            <person name="LaButti K."/>
            <person name="Riley R."/>
            <person name="Lipzen A."/>
            <person name="Clum A."/>
            <person name="Drula E."/>
            <person name="Henrissat B."/>
            <person name="Kohler A."/>
            <person name="Grigoriev I.V."/>
            <person name="Martin F.M."/>
            <person name="Hacquard S."/>
        </authorList>
    </citation>
    <scope>NUCLEOTIDE SEQUENCE</scope>
    <source>
        <strain evidence="9">MPI-SDFR-AT-0068</strain>
    </source>
</reference>
<dbReference type="GO" id="GO:0003677">
    <property type="term" value="F:DNA binding"/>
    <property type="evidence" value="ECO:0007669"/>
    <property type="project" value="UniProtKB-KW"/>
</dbReference>
<evidence type="ECO:0000256" key="4">
    <source>
        <dbReference type="ARBA" id="ARBA00023125"/>
    </source>
</evidence>
<dbReference type="GO" id="GO:0008270">
    <property type="term" value="F:zinc ion binding"/>
    <property type="evidence" value="ECO:0007669"/>
    <property type="project" value="InterPro"/>
</dbReference>
<feature type="compositionally biased region" description="Basic and acidic residues" evidence="7">
    <location>
        <begin position="1"/>
        <end position="11"/>
    </location>
</feature>
<dbReference type="InterPro" id="IPR052360">
    <property type="entry name" value="Transcr_Regulatory_Proteins"/>
</dbReference>
<dbReference type="PANTHER" id="PTHR36206">
    <property type="entry name" value="ASPERCRYPTIN BIOSYNTHESIS CLUSTER-SPECIFIC TRANSCRIPTION REGULATOR ATNN-RELATED"/>
    <property type="match status" value="1"/>
</dbReference>
<dbReference type="EMBL" id="JAGPXF010000002">
    <property type="protein sequence ID" value="KAH7256192.1"/>
    <property type="molecule type" value="Genomic_DNA"/>
</dbReference>